<reference evidence="2" key="1">
    <citation type="submission" date="2023-04" db="EMBL/GenBank/DDBJ databases">
        <title>Ambrosiozyma monospora NBRC 1965.</title>
        <authorList>
            <person name="Ichikawa N."/>
            <person name="Sato H."/>
            <person name="Tonouchi N."/>
        </authorList>
    </citation>
    <scope>NUCLEOTIDE SEQUENCE</scope>
    <source>
        <strain evidence="2">NBRC 1965</strain>
    </source>
</reference>
<evidence type="ECO:0000313" key="3">
    <source>
        <dbReference type="Proteomes" id="UP001165063"/>
    </source>
</evidence>
<dbReference type="PANTHER" id="PTHR31635:SF196">
    <property type="entry name" value="REVERSE TRANSCRIPTASE DOMAIN-CONTAINING PROTEIN-RELATED"/>
    <property type="match status" value="1"/>
</dbReference>
<evidence type="ECO:0000313" key="2">
    <source>
        <dbReference type="EMBL" id="GME86101.1"/>
    </source>
</evidence>
<comment type="caution">
    <text evidence="2">The sequence shown here is derived from an EMBL/GenBank/DDBJ whole genome shotgun (WGS) entry which is preliminary data.</text>
</comment>
<dbReference type="EMBL" id="BSXU01019010">
    <property type="protein sequence ID" value="GME86101.1"/>
    <property type="molecule type" value="Genomic_DNA"/>
</dbReference>
<dbReference type="OrthoDB" id="4097129at2759"/>
<sequence length="190" mass="21518">MNQDRLQFRESFILQLDFQKAFERVRHHFLKQQLQQIFVPSTIINAIMLIVSQQQGQVCINDFLCSTFSISQGLRQGDPPSPLSFALVMDPLNRTVSSSLEGINTEDGQVRMKMILMADDVIATIADEKDATKFHNLISGFEKISNLKLNPTKSTAYGTTWAQNAIIKNWDIMIKSTTDDTFIYLGTPPE</sequence>
<proteinExistence type="predicted"/>
<keyword evidence="3" id="KW-1185">Reference proteome</keyword>
<feature type="domain" description="Reverse transcriptase" evidence="1">
    <location>
        <begin position="1"/>
        <end position="189"/>
    </location>
</feature>
<protein>
    <submittedName>
        <fullName evidence="2">Unnamed protein product</fullName>
    </submittedName>
</protein>
<dbReference type="SUPFAM" id="SSF56672">
    <property type="entry name" value="DNA/RNA polymerases"/>
    <property type="match status" value="1"/>
</dbReference>
<accession>A0A9W6TB65</accession>
<gene>
    <name evidence="2" type="ORF">Amon01_001024600</name>
</gene>
<dbReference type="PROSITE" id="PS50878">
    <property type="entry name" value="RT_POL"/>
    <property type="match status" value="1"/>
</dbReference>
<dbReference type="PANTHER" id="PTHR31635">
    <property type="entry name" value="REVERSE TRANSCRIPTASE DOMAIN-CONTAINING PROTEIN-RELATED"/>
    <property type="match status" value="1"/>
</dbReference>
<dbReference type="AlphaFoldDB" id="A0A9W6TB65"/>
<dbReference type="InterPro" id="IPR043502">
    <property type="entry name" value="DNA/RNA_pol_sf"/>
</dbReference>
<evidence type="ECO:0000259" key="1">
    <source>
        <dbReference type="PROSITE" id="PS50878"/>
    </source>
</evidence>
<organism evidence="2 3">
    <name type="scientific">Ambrosiozyma monospora</name>
    <name type="common">Yeast</name>
    <name type="synonym">Endomycopsis monosporus</name>
    <dbReference type="NCBI Taxonomy" id="43982"/>
    <lineage>
        <taxon>Eukaryota</taxon>
        <taxon>Fungi</taxon>
        <taxon>Dikarya</taxon>
        <taxon>Ascomycota</taxon>
        <taxon>Saccharomycotina</taxon>
        <taxon>Pichiomycetes</taxon>
        <taxon>Pichiales</taxon>
        <taxon>Pichiaceae</taxon>
        <taxon>Ambrosiozyma</taxon>
    </lineage>
</organism>
<dbReference type="Pfam" id="PF00078">
    <property type="entry name" value="RVT_1"/>
    <property type="match status" value="1"/>
</dbReference>
<name>A0A9W6TB65_AMBMO</name>
<dbReference type="InterPro" id="IPR000477">
    <property type="entry name" value="RT_dom"/>
</dbReference>
<dbReference type="Proteomes" id="UP001165063">
    <property type="component" value="Unassembled WGS sequence"/>
</dbReference>